<proteinExistence type="predicted"/>
<dbReference type="AlphaFoldDB" id="A0AAE1ANP6"/>
<reference evidence="1" key="1">
    <citation type="journal article" date="2023" name="G3 (Bethesda)">
        <title>A reference genome for the long-term kleptoplast-retaining sea slug Elysia crispata morphotype clarki.</title>
        <authorList>
            <person name="Eastman K.E."/>
            <person name="Pendleton A.L."/>
            <person name="Shaikh M.A."/>
            <person name="Suttiyut T."/>
            <person name="Ogas R."/>
            <person name="Tomko P."/>
            <person name="Gavelis G."/>
            <person name="Widhalm J.R."/>
            <person name="Wisecaver J.H."/>
        </authorList>
    </citation>
    <scope>NUCLEOTIDE SEQUENCE</scope>
    <source>
        <strain evidence="1">ECLA1</strain>
    </source>
</reference>
<organism evidence="1 2">
    <name type="scientific">Elysia crispata</name>
    <name type="common">lettuce slug</name>
    <dbReference type="NCBI Taxonomy" id="231223"/>
    <lineage>
        <taxon>Eukaryota</taxon>
        <taxon>Metazoa</taxon>
        <taxon>Spiralia</taxon>
        <taxon>Lophotrochozoa</taxon>
        <taxon>Mollusca</taxon>
        <taxon>Gastropoda</taxon>
        <taxon>Heterobranchia</taxon>
        <taxon>Euthyneura</taxon>
        <taxon>Panpulmonata</taxon>
        <taxon>Sacoglossa</taxon>
        <taxon>Placobranchoidea</taxon>
        <taxon>Plakobranchidae</taxon>
        <taxon>Elysia</taxon>
    </lineage>
</organism>
<gene>
    <name evidence="1" type="ORF">RRG08_053268</name>
</gene>
<evidence type="ECO:0000313" key="1">
    <source>
        <dbReference type="EMBL" id="KAK3790945.1"/>
    </source>
</evidence>
<sequence length="230" mass="25548">MKPDIMFQGFLKDVGTTKRYRACAAFTQNVLFYLIDLDSGVGRENSGAPLTEWLESCTTKIRKTDEDHSVPHGPMESNYLFNVASSIKSRGESLKLNLVPNQQPDAAAPTPSPGDPHVLNVGIMAETGEVPRCSRMFDHPILDLDPTVYVCSISRRSSLSQTSPEICHKHRQKFVTSVRPKKKKQKNGELHNLMEAAVDKPDLACEGDNWPQSPVRQDPDLLIPALVRPS</sequence>
<protein>
    <submittedName>
        <fullName evidence="1">Uncharacterized protein</fullName>
    </submittedName>
</protein>
<dbReference type="EMBL" id="JAWDGP010001500">
    <property type="protein sequence ID" value="KAK3790945.1"/>
    <property type="molecule type" value="Genomic_DNA"/>
</dbReference>
<accession>A0AAE1ANP6</accession>
<comment type="caution">
    <text evidence="1">The sequence shown here is derived from an EMBL/GenBank/DDBJ whole genome shotgun (WGS) entry which is preliminary data.</text>
</comment>
<dbReference type="Proteomes" id="UP001283361">
    <property type="component" value="Unassembled WGS sequence"/>
</dbReference>
<evidence type="ECO:0000313" key="2">
    <source>
        <dbReference type="Proteomes" id="UP001283361"/>
    </source>
</evidence>
<keyword evidence="2" id="KW-1185">Reference proteome</keyword>
<name>A0AAE1ANP6_9GAST</name>